<name>A0ABR6PES2_9SPHI</name>
<dbReference type="Proteomes" id="UP000541583">
    <property type="component" value="Unassembled WGS sequence"/>
</dbReference>
<organism evidence="1 2">
    <name type="scientific">Mucilaginibacter lappiensis</name>
    <dbReference type="NCBI Taxonomy" id="354630"/>
    <lineage>
        <taxon>Bacteria</taxon>
        <taxon>Pseudomonadati</taxon>
        <taxon>Bacteroidota</taxon>
        <taxon>Sphingobacteriia</taxon>
        <taxon>Sphingobacteriales</taxon>
        <taxon>Sphingobacteriaceae</taxon>
        <taxon>Mucilaginibacter</taxon>
    </lineage>
</organism>
<gene>
    <name evidence="1" type="ORF">HDF23_000963</name>
</gene>
<reference evidence="1 2" key="1">
    <citation type="submission" date="2020-08" db="EMBL/GenBank/DDBJ databases">
        <title>Genomic Encyclopedia of Type Strains, Phase IV (KMG-V): Genome sequencing to study the core and pangenomes of soil and plant-associated prokaryotes.</title>
        <authorList>
            <person name="Whitman W."/>
        </authorList>
    </citation>
    <scope>NUCLEOTIDE SEQUENCE [LARGE SCALE GENOMIC DNA]</scope>
    <source>
        <strain evidence="1 2">ANJLi2</strain>
    </source>
</reference>
<proteinExistence type="predicted"/>
<evidence type="ECO:0000313" key="2">
    <source>
        <dbReference type="Proteomes" id="UP000541583"/>
    </source>
</evidence>
<protein>
    <submittedName>
        <fullName evidence="1">Uncharacterized protein</fullName>
    </submittedName>
</protein>
<evidence type="ECO:0000313" key="1">
    <source>
        <dbReference type="EMBL" id="MBB6108228.1"/>
    </source>
</evidence>
<sequence length="248" mass="28118">MKTLTFLLISLFLTIFSLVGRSQTCIVLKQEKDTIFVGADSKSSIPNIGSDNKISTQTYKTICKLHTVGRYNFAIAGTPDSLIEIEATKACQKGKNIKEVNDIFLSTVKDVITTYVENIRREQFDYYNYRFVNNDIASISFYGFENGRSYLGTVYFDAINKPNEAVKVKDTTVFRPFEVLGLSDHIRKQLGTNMLVLDAYLKKGKLYYIQKLIEVELKAHPDHVGLPFDLMIVTNNGAKIVRVPKMTK</sequence>
<comment type="caution">
    <text evidence="1">The sequence shown here is derived from an EMBL/GenBank/DDBJ whole genome shotgun (WGS) entry which is preliminary data.</text>
</comment>
<dbReference type="EMBL" id="JACHCB010000002">
    <property type="protein sequence ID" value="MBB6108228.1"/>
    <property type="molecule type" value="Genomic_DNA"/>
</dbReference>
<dbReference type="RefSeq" id="WP_139332221.1">
    <property type="nucleotide sequence ID" value="NZ_FTMG01000002.1"/>
</dbReference>
<keyword evidence="2" id="KW-1185">Reference proteome</keyword>
<accession>A0ABR6PES2</accession>